<feature type="region of interest" description="Disordered" evidence="1">
    <location>
        <begin position="1"/>
        <end position="42"/>
    </location>
</feature>
<keyword evidence="3" id="KW-1185">Reference proteome</keyword>
<dbReference type="AlphaFoldDB" id="A0A445DDM6"/>
<dbReference type="EMBL" id="SDMP01000004">
    <property type="protein sequence ID" value="RYR61288.1"/>
    <property type="molecule type" value="Genomic_DNA"/>
</dbReference>
<organism evidence="2 3">
    <name type="scientific">Arachis hypogaea</name>
    <name type="common">Peanut</name>
    <dbReference type="NCBI Taxonomy" id="3818"/>
    <lineage>
        <taxon>Eukaryota</taxon>
        <taxon>Viridiplantae</taxon>
        <taxon>Streptophyta</taxon>
        <taxon>Embryophyta</taxon>
        <taxon>Tracheophyta</taxon>
        <taxon>Spermatophyta</taxon>
        <taxon>Magnoliopsida</taxon>
        <taxon>eudicotyledons</taxon>
        <taxon>Gunneridae</taxon>
        <taxon>Pentapetalae</taxon>
        <taxon>rosids</taxon>
        <taxon>fabids</taxon>
        <taxon>Fabales</taxon>
        <taxon>Fabaceae</taxon>
        <taxon>Papilionoideae</taxon>
        <taxon>50 kb inversion clade</taxon>
        <taxon>dalbergioids sensu lato</taxon>
        <taxon>Dalbergieae</taxon>
        <taxon>Pterocarpus clade</taxon>
        <taxon>Arachis</taxon>
    </lineage>
</organism>
<protein>
    <submittedName>
        <fullName evidence="2">Uncharacterized protein</fullName>
    </submittedName>
</protein>
<comment type="caution">
    <text evidence="2">The sequence shown here is derived from an EMBL/GenBank/DDBJ whole genome shotgun (WGS) entry which is preliminary data.</text>
</comment>
<dbReference type="Proteomes" id="UP000289738">
    <property type="component" value="Chromosome A04"/>
</dbReference>
<feature type="compositionally biased region" description="Polar residues" evidence="1">
    <location>
        <begin position="25"/>
        <end position="41"/>
    </location>
</feature>
<evidence type="ECO:0000313" key="3">
    <source>
        <dbReference type="Proteomes" id="UP000289738"/>
    </source>
</evidence>
<proteinExistence type="predicted"/>
<gene>
    <name evidence="2" type="ORF">Ahy_A04g018442</name>
</gene>
<accession>A0A445DDM6</accession>
<evidence type="ECO:0000313" key="2">
    <source>
        <dbReference type="EMBL" id="RYR61288.1"/>
    </source>
</evidence>
<reference evidence="2 3" key="1">
    <citation type="submission" date="2019-01" db="EMBL/GenBank/DDBJ databases">
        <title>Sequencing of cultivated peanut Arachis hypogaea provides insights into genome evolution and oil improvement.</title>
        <authorList>
            <person name="Chen X."/>
        </authorList>
    </citation>
    <scope>NUCLEOTIDE SEQUENCE [LARGE SCALE GENOMIC DNA]</scope>
    <source>
        <strain evidence="3">cv. Fuhuasheng</strain>
        <tissue evidence="2">Leaves</tissue>
    </source>
</reference>
<feature type="compositionally biased region" description="Basic and acidic residues" evidence="1">
    <location>
        <begin position="1"/>
        <end position="12"/>
    </location>
</feature>
<name>A0A445DDM6_ARAHY</name>
<sequence>MKKELAHREEQASQRQPIRGVEGQTLKTPQPSVTTPLSRSQAIEVDGDEEYFDEGDDDMIETISIIPTEYLGEYEGDPEEDYDMEDEETFSFIRIEDEPGYFLRPTKKQMSYLCPLHITTILNRFKINKVLIDGGSAINLLPERMLRKVEKHPDDLFPTNIVVTDFSGTSTLAKGLVTLTVKVGSSETRRLRAHHLLHVRSTIRRTYRNPVIAAMSKRDFPIIPQGRLKLLVVLFQKQVTAPIIQGSVAGEKWESLSSSCIPKAPQSAFFVGSRRWY</sequence>
<evidence type="ECO:0000256" key="1">
    <source>
        <dbReference type="SAM" id="MobiDB-lite"/>
    </source>
</evidence>